<keyword evidence="2" id="KW-1185">Reference proteome</keyword>
<name>A0A1J1LJL7_9CYAN</name>
<sequence>MSKSHTLQLYINILQFHSNTVLTLYKYCAILKSKVKPTGISRQTLTSGYSPLTT</sequence>
<dbReference type="AlphaFoldDB" id="A0A1J1LJL7"/>
<evidence type="ECO:0000313" key="1">
    <source>
        <dbReference type="EMBL" id="CUR31769.1"/>
    </source>
</evidence>
<dbReference type="STRING" id="671072.PL9214291362"/>
<gene>
    <name evidence="1" type="ORF">PL9214291362</name>
</gene>
<dbReference type="EMBL" id="CZDF01000132">
    <property type="protein sequence ID" value="CUR31769.1"/>
    <property type="molecule type" value="Genomic_DNA"/>
</dbReference>
<reference evidence="2" key="1">
    <citation type="submission" date="2015-10" db="EMBL/GenBank/DDBJ databases">
        <authorList>
            <person name="Regsiter A."/>
            <person name="william w."/>
        </authorList>
    </citation>
    <scope>NUCLEOTIDE SEQUENCE [LARGE SCALE GENOMIC DNA]</scope>
</reference>
<organism evidence="1 2">
    <name type="scientific">Planktothrix tepida PCC 9214</name>
    <dbReference type="NCBI Taxonomy" id="671072"/>
    <lineage>
        <taxon>Bacteria</taxon>
        <taxon>Bacillati</taxon>
        <taxon>Cyanobacteriota</taxon>
        <taxon>Cyanophyceae</taxon>
        <taxon>Oscillatoriophycideae</taxon>
        <taxon>Oscillatoriales</taxon>
        <taxon>Microcoleaceae</taxon>
        <taxon>Planktothrix</taxon>
    </lineage>
</organism>
<dbReference type="Proteomes" id="UP000184315">
    <property type="component" value="Unassembled WGS sequence"/>
</dbReference>
<proteinExistence type="predicted"/>
<protein>
    <submittedName>
        <fullName evidence="1">Uncharacterized protein</fullName>
    </submittedName>
</protein>
<accession>A0A1J1LJL7</accession>
<evidence type="ECO:0000313" key="2">
    <source>
        <dbReference type="Proteomes" id="UP000184315"/>
    </source>
</evidence>